<dbReference type="Gene3D" id="3.40.50.12160">
    <property type="entry name" value="Methylthiotransferase, N-terminal domain"/>
    <property type="match status" value="1"/>
</dbReference>
<keyword evidence="4 13" id="KW-0808">Transferase</keyword>
<dbReference type="SFLD" id="SFLDS00029">
    <property type="entry name" value="Radical_SAM"/>
    <property type="match status" value="1"/>
</dbReference>
<dbReference type="InterPro" id="IPR006463">
    <property type="entry name" value="MiaB_methiolase"/>
</dbReference>
<comment type="subunit">
    <text evidence="13">Monomer.</text>
</comment>
<dbReference type="AlphaFoldDB" id="A0A4U8TIT4"/>
<evidence type="ECO:0000259" key="16">
    <source>
        <dbReference type="PROSITE" id="PS51918"/>
    </source>
</evidence>
<dbReference type="InterPro" id="IPR007197">
    <property type="entry name" value="rSAM"/>
</dbReference>
<organism evidence="17 18">
    <name type="scientific">Helicobacter trogontum</name>
    <dbReference type="NCBI Taxonomy" id="50960"/>
    <lineage>
        <taxon>Bacteria</taxon>
        <taxon>Pseudomonadati</taxon>
        <taxon>Campylobacterota</taxon>
        <taxon>Epsilonproteobacteria</taxon>
        <taxon>Campylobacterales</taxon>
        <taxon>Helicobacteraceae</taxon>
        <taxon>Helicobacter</taxon>
    </lineage>
</organism>
<dbReference type="Pfam" id="PF00919">
    <property type="entry name" value="UPF0004"/>
    <property type="match status" value="1"/>
</dbReference>
<evidence type="ECO:0000256" key="8">
    <source>
        <dbReference type="ARBA" id="ARBA00023014"/>
    </source>
</evidence>
<dbReference type="EMBL" id="JRPK02000002">
    <property type="protein sequence ID" value="TLD99438.1"/>
    <property type="molecule type" value="Genomic_DNA"/>
</dbReference>
<feature type="binding site" evidence="13">
    <location>
        <position position="86"/>
    </location>
    <ligand>
        <name>[4Fe-4S] cluster</name>
        <dbReference type="ChEBI" id="CHEBI:49883"/>
        <label>1</label>
    </ligand>
</feature>
<evidence type="ECO:0000256" key="4">
    <source>
        <dbReference type="ARBA" id="ARBA00022679"/>
    </source>
</evidence>
<proteinExistence type="inferred from homology"/>
<feature type="domain" description="TRAM" evidence="14">
    <location>
        <begin position="379"/>
        <end position="443"/>
    </location>
</feature>
<evidence type="ECO:0000256" key="2">
    <source>
        <dbReference type="ARBA" id="ARBA00022485"/>
    </source>
</evidence>
<feature type="binding site" evidence="13">
    <location>
        <position position="162"/>
    </location>
    <ligand>
        <name>[4Fe-4S] cluster</name>
        <dbReference type="ChEBI" id="CHEBI:49883"/>
        <label>2</label>
        <note>4Fe-4S-S-AdoMet</note>
    </ligand>
</feature>
<evidence type="ECO:0000259" key="14">
    <source>
        <dbReference type="PROSITE" id="PS50926"/>
    </source>
</evidence>
<gene>
    <name evidence="13 17" type="primary">miaB</name>
    <name evidence="17" type="ORF">LS80_000675</name>
</gene>
<reference evidence="17 18" key="1">
    <citation type="journal article" date="2014" name="Genome Announc.">
        <title>Draft genome sequences of eight enterohepatic helicobacter species isolated from both laboratory and wild rodents.</title>
        <authorList>
            <person name="Sheh A."/>
            <person name="Shen Z."/>
            <person name="Fox J.G."/>
        </authorList>
    </citation>
    <scope>NUCLEOTIDE SEQUENCE [LARGE SCALE GENOMIC DNA]</scope>
    <source>
        <strain evidence="17 18">ATCC 49310</strain>
    </source>
</reference>
<keyword evidence="3 13" id="KW-0963">Cytoplasm</keyword>
<dbReference type="InterPro" id="IPR058240">
    <property type="entry name" value="rSAM_sf"/>
</dbReference>
<dbReference type="NCBIfam" id="TIGR00089">
    <property type="entry name" value="MiaB/RimO family radical SAM methylthiotransferase"/>
    <property type="match status" value="1"/>
</dbReference>
<dbReference type="PROSITE" id="PS01278">
    <property type="entry name" value="MTTASE_RADICAL"/>
    <property type="match status" value="1"/>
</dbReference>
<dbReference type="Pfam" id="PF04055">
    <property type="entry name" value="Radical_SAM"/>
    <property type="match status" value="1"/>
</dbReference>
<sequence>MQTKTNNPKLYIETLGCAMNVRDSDHIIAELQDKEGYSLTANIQEADLILINTCSVREKPEQKLFSEIGQFAKHKKDGAKIGVCGCTASAMGYEIIKKSPHVDFVLGARNISKITSIIHKPKAVEVDMSYDDSTYVFSDSKQNGFKALLNISIGCDKKCAYCIVPFTRGKEISIPFNLLYKEAQKLVTNGVKEILLLGQNVNNYGVRFSTPHEKIDFTMLLQELSKIEGLERIRFTSPHPLHMNDVFLDEFASNPKICKSIHIPLQSGSNKILKSMKRGYTQEWYLDRIAYLKKKIPHVGISTDIIVGFPGEDDDDFQETMKVLESVRFDTLYSFIYSPRPNTLSHSWGDKDSVPKGIAKERLAILQQRHREILQENSQKELGKIHKVLIDSNKKSLNETFSEGRSDTNRVIRIEDEFIDMGAIVDIEITKVSGSTLFGRSLPNNIL</sequence>
<dbReference type="FunFam" id="3.40.50.12160:FF:000003">
    <property type="entry name" value="CDK5 regulatory subunit-associated protein 1"/>
    <property type="match status" value="1"/>
</dbReference>
<comment type="catalytic activity">
    <reaction evidence="13">
        <text>N(6)-dimethylallyladenosine(37) in tRNA + (sulfur carrier)-SH + AH2 + 2 S-adenosyl-L-methionine = 2-methylsulfanyl-N(6)-dimethylallyladenosine(37) in tRNA + (sulfur carrier)-H + 5'-deoxyadenosine + L-methionine + A + S-adenosyl-L-homocysteine + 2 H(+)</text>
        <dbReference type="Rhea" id="RHEA:37067"/>
        <dbReference type="Rhea" id="RHEA-COMP:10375"/>
        <dbReference type="Rhea" id="RHEA-COMP:10376"/>
        <dbReference type="Rhea" id="RHEA-COMP:14737"/>
        <dbReference type="Rhea" id="RHEA-COMP:14739"/>
        <dbReference type="ChEBI" id="CHEBI:13193"/>
        <dbReference type="ChEBI" id="CHEBI:15378"/>
        <dbReference type="ChEBI" id="CHEBI:17319"/>
        <dbReference type="ChEBI" id="CHEBI:17499"/>
        <dbReference type="ChEBI" id="CHEBI:29917"/>
        <dbReference type="ChEBI" id="CHEBI:57844"/>
        <dbReference type="ChEBI" id="CHEBI:57856"/>
        <dbReference type="ChEBI" id="CHEBI:59789"/>
        <dbReference type="ChEBI" id="CHEBI:64428"/>
        <dbReference type="ChEBI" id="CHEBI:74415"/>
        <dbReference type="ChEBI" id="CHEBI:74417"/>
        <dbReference type="EC" id="2.8.4.3"/>
    </reaction>
</comment>
<keyword evidence="6 13" id="KW-0479">Metal-binding</keyword>
<keyword evidence="5 13" id="KW-0949">S-adenosyl-L-methionine</keyword>
<dbReference type="Gene3D" id="3.80.30.20">
    <property type="entry name" value="tm_1862 like domain"/>
    <property type="match status" value="1"/>
</dbReference>
<evidence type="ECO:0000313" key="17">
    <source>
        <dbReference type="EMBL" id="TLD99438.1"/>
    </source>
</evidence>
<accession>A0A4U8TIT4</accession>
<dbReference type="GO" id="GO:0035597">
    <property type="term" value="F:tRNA-2-methylthio-N(6)-dimethylallyladenosine(37) synthase activity"/>
    <property type="evidence" value="ECO:0007669"/>
    <property type="project" value="UniProtKB-EC"/>
</dbReference>
<feature type="domain" description="MTTase N-terminal" evidence="15">
    <location>
        <begin position="8"/>
        <end position="123"/>
    </location>
</feature>
<dbReference type="Proteomes" id="UP000029861">
    <property type="component" value="Unassembled WGS sequence"/>
</dbReference>
<evidence type="ECO:0000256" key="12">
    <source>
        <dbReference type="ARBA" id="ARBA00081141"/>
    </source>
</evidence>
<dbReference type="HAMAP" id="MF_01864">
    <property type="entry name" value="tRNA_metthiotr_MiaB"/>
    <property type="match status" value="1"/>
</dbReference>
<evidence type="ECO:0000256" key="1">
    <source>
        <dbReference type="ARBA" id="ARBA00003234"/>
    </source>
</evidence>
<dbReference type="InterPro" id="IPR002792">
    <property type="entry name" value="TRAM_dom"/>
</dbReference>
<dbReference type="SFLD" id="SFLDG01082">
    <property type="entry name" value="B12-binding_domain_containing"/>
    <property type="match status" value="1"/>
</dbReference>
<dbReference type="CDD" id="cd01335">
    <property type="entry name" value="Radical_SAM"/>
    <property type="match status" value="1"/>
</dbReference>
<protein>
    <recommendedName>
        <fullName evidence="10 13">tRNA-2-methylthio-N(6)-dimethylallyladenosine synthase</fullName>
        <ecNumber evidence="9 13">2.8.4.3</ecNumber>
    </recommendedName>
    <alternativeName>
        <fullName evidence="12 13">(Dimethylallyl)adenosine tRNA methylthiotransferase MiaB</fullName>
    </alternativeName>
    <alternativeName>
        <fullName evidence="11 13">tRNA-i(6)A37 methylthiotransferase</fullName>
    </alternativeName>
</protein>
<dbReference type="PROSITE" id="PS51449">
    <property type="entry name" value="MTTASE_N"/>
    <property type="match status" value="1"/>
</dbReference>
<feature type="binding site" evidence="13">
    <location>
        <position position="159"/>
    </location>
    <ligand>
        <name>[4Fe-4S] cluster</name>
        <dbReference type="ChEBI" id="CHEBI:49883"/>
        <label>2</label>
        <note>4Fe-4S-S-AdoMet</note>
    </ligand>
</feature>
<dbReference type="NCBIfam" id="TIGR01574">
    <property type="entry name" value="miaB-methiolase"/>
    <property type="match status" value="1"/>
</dbReference>
<keyword evidence="2 13" id="KW-0004">4Fe-4S</keyword>
<dbReference type="FunFam" id="3.80.30.20:FF:000001">
    <property type="entry name" value="tRNA-2-methylthio-N(6)-dimethylallyladenosine synthase 2"/>
    <property type="match status" value="1"/>
</dbReference>
<feature type="binding site" evidence="13">
    <location>
        <position position="54"/>
    </location>
    <ligand>
        <name>[4Fe-4S] cluster</name>
        <dbReference type="ChEBI" id="CHEBI:49883"/>
        <label>1</label>
    </ligand>
</feature>
<dbReference type="PROSITE" id="PS50926">
    <property type="entry name" value="TRAM"/>
    <property type="match status" value="1"/>
</dbReference>
<dbReference type="SUPFAM" id="SSF102114">
    <property type="entry name" value="Radical SAM enzymes"/>
    <property type="match status" value="1"/>
</dbReference>
<dbReference type="SMART" id="SM00729">
    <property type="entry name" value="Elp3"/>
    <property type="match status" value="1"/>
</dbReference>
<evidence type="ECO:0000256" key="13">
    <source>
        <dbReference type="HAMAP-Rule" id="MF_01864"/>
    </source>
</evidence>
<dbReference type="PANTHER" id="PTHR43020">
    <property type="entry name" value="CDK5 REGULATORY SUBUNIT-ASSOCIATED PROTEIN 1"/>
    <property type="match status" value="1"/>
</dbReference>
<evidence type="ECO:0000256" key="9">
    <source>
        <dbReference type="ARBA" id="ARBA00033765"/>
    </source>
</evidence>
<evidence type="ECO:0000256" key="5">
    <source>
        <dbReference type="ARBA" id="ARBA00022691"/>
    </source>
</evidence>
<dbReference type="InterPro" id="IPR020612">
    <property type="entry name" value="Methylthiotransferase_CS"/>
</dbReference>
<dbReference type="GO" id="GO:0005829">
    <property type="term" value="C:cytosol"/>
    <property type="evidence" value="ECO:0007669"/>
    <property type="project" value="TreeGrafter"/>
</dbReference>
<evidence type="ECO:0000256" key="6">
    <source>
        <dbReference type="ARBA" id="ARBA00022723"/>
    </source>
</evidence>
<evidence type="ECO:0000256" key="3">
    <source>
        <dbReference type="ARBA" id="ARBA00022490"/>
    </source>
</evidence>
<comment type="subcellular location">
    <subcellularLocation>
        <location evidence="13">Cytoplasm</location>
    </subcellularLocation>
</comment>
<dbReference type="EC" id="2.8.4.3" evidence="9 13"/>
<dbReference type="InterPro" id="IPR006638">
    <property type="entry name" value="Elp3/MiaA/NifB-like_rSAM"/>
</dbReference>
<keyword evidence="7 13" id="KW-0408">Iron</keyword>
<dbReference type="GO" id="GO:0051539">
    <property type="term" value="F:4 iron, 4 sulfur cluster binding"/>
    <property type="evidence" value="ECO:0007669"/>
    <property type="project" value="UniProtKB-UniRule"/>
</dbReference>
<dbReference type="InterPro" id="IPR005839">
    <property type="entry name" value="Methylthiotransferase"/>
</dbReference>
<dbReference type="PANTHER" id="PTHR43020:SF2">
    <property type="entry name" value="MITOCHONDRIAL TRNA METHYLTHIOTRANSFERASE CDK5RAP1"/>
    <property type="match status" value="1"/>
</dbReference>
<dbReference type="RefSeq" id="WP_034319186.1">
    <property type="nucleotide sequence ID" value="NZ_FZNF01000005.1"/>
</dbReference>
<comment type="cofactor">
    <cofactor evidence="13">
        <name>[4Fe-4S] cluster</name>
        <dbReference type="ChEBI" id="CHEBI:49883"/>
    </cofactor>
    <text evidence="13">Binds 2 [4Fe-4S] clusters. One cluster is coordinated with 3 cysteines and an exchangeable S-adenosyl-L-methionine.</text>
</comment>
<dbReference type="GO" id="GO:0046872">
    <property type="term" value="F:metal ion binding"/>
    <property type="evidence" value="ECO:0007669"/>
    <property type="project" value="UniProtKB-KW"/>
</dbReference>
<feature type="binding site" evidence="13">
    <location>
        <position position="155"/>
    </location>
    <ligand>
        <name>[4Fe-4S] cluster</name>
        <dbReference type="ChEBI" id="CHEBI:49883"/>
        <label>2</label>
        <note>4Fe-4S-S-AdoMet</note>
    </ligand>
</feature>
<comment type="caution">
    <text evidence="17">The sequence shown here is derived from an EMBL/GenBank/DDBJ whole genome shotgun (WGS) entry which is preliminary data.</text>
</comment>
<evidence type="ECO:0000259" key="15">
    <source>
        <dbReference type="PROSITE" id="PS51449"/>
    </source>
</evidence>
<keyword evidence="8 13" id="KW-0411">Iron-sulfur</keyword>
<comment type="function">
    <text evidence="1 13">Catalyzes the methylthiolation of N6-(dimethylallyl)adenosine (i(6)A), leading to the formation of 2-methylthio-N6-(dimethylallyl)adenosine (ms(2)i(6)A) at position 37 in tRNAs that read codons beginning with uridine.</text>
</comment>
<dbReference type="PROSITE" id="PS51918">
    <property type="entry name" value="RADICAL_SAM"/>
    <property type="match status" value="1"/>
</dbReference>
<dbReference type="SFLD" id="SFLDG01061">
    <property type="entry name" value="methylthiotransferase"/>
    <property type="match status" value="1"/>
</dbReference>
<evidence type="ECO:0000256" key="7">
    <source>
        <dbReference type="ARBA" id="ARBA00023004"/>
    </source>
</evidence>
<dbReference type="InterPro" id="IPR038135">
    <property type="entry name" value="Methylthiotransferase_N_sf"/>
</dbReference>
<dbReference type="InterPro" id="IPR013848">
    <property type="entry name" value="Methylthiotransferase_N"/>
</dbReference>
<evidence type="ECO:0000256" key="11">
    <source>
        <dbReference type="ARBA" id="ARBA00080698"/>
    </source>
</evidence>
<comment type="similarity">
    <text evidence="13">Belongs to the methylthiotransferase family. MiaB subfamily.</text>
</comment>
<evidence type="ECO:0000313" key="18">
    <source>
        <dbReference type="Proteomes" id="UP000029861"/>
    </source>
</evidence>
<dbReference type="InterPro" id="IPR023404">
    <property type="entry name" value="rSAM_horseshoe"/>
</dbReference>
<name>A0A4U8TIT4_9HELI</name>
<evidence type="ECO:0000256" key="10">
    <source>
        <dbReference type="ARBA" id="ARBA00068570"/>
    </source>
</evidence>
<feature type="binding site" evidence="13">
    <location>
        <position position="17"/>
    </location>
    <ligand>
        <name>[4Fe-4S] cluster</name>
        <dbReference type="ChEBI" id="CHEBI:49883"/>
        <label>1</label>
    </ligand>
</feature>
<dbReference type="STRING" id="50960.LS81_06725"/>
<dbReference type="SFLD" id="SFLDF00273">
    <property type="entry name" value="(dimethylallyl)adenosine_tRNA"/>
    <property type="match status" value="1"/>
</dbReference>
<keyword evidence="13" id="KW-0819">tRNA processing</keyword>
<feature type="domain" description="Radical SAM core" evidence="16">
    <location>
        <begin position="141"/>
        <end position="376"/>
    </location>
</feature>